<dbReference type="SUPFAM" id="SSF46689">
    <property type="entry name" value="Homeodomain-like"/>
    <property type="match status" value="2"/>
</dbReference>
<evidence type="ECO:0000313" key="4">
    <source>
        <dbReference type="EMBL" id="KAA1175195.1"/>
    </source>
</evidence>
<dbReference type="PANTHER" id="PTHR43436:SF1">
    <property type="entry name" value="TRANSCRIPTIONAL REGULATORY PROTEIN"/>
    <property type="match status" value="1"/>
</dbReference>
<evidence type="ECO:0000313" key="5">
    <source>
        <dbReference type="Proteomes" id="UP000323161"/>
    </source>
</evidence>
<organism evidence="4 5">
    <name type="scientific">Marinobacter salinexigens</name>
    <dbReference type="NCBI Taxonomy" id="2919747"/>
    <lineage>
        <taxon>Bacteria</taxon>
        <taxon>Pseudomonadati</taxon>
        <taxon>Pseudomonadota</taxon>
        <taxon>Gammaproteobacteria</taxon>
        <taxon>Pseudomonadales</taxon>
        <taxon>Marinobacteraceae</taxon>
        <taxon>Marinobacter</taxon>
    </lineage>
</organism>
<dbReference type="Proteomes" id="UP000323161">
    <property type="component" value="Unassembled WGS sequence"/>
</dbReference>
<keyword evidence="5" id="KW-1185">Reference proteome</keyword>
<evidence type="ECO:0000256" key="1">
    <source>
        <dbReference type="ARBA" id="ARBA00023015"/>
    </source>
</evidence>
<dbReference type="PROSITE" id="PS01124">
    <property type="entry name" value="HTH_ARAC_FAMILY_2"/>
    <property type="match status" value="1"/>
</dbReference>
<dbReference type="InterPro" id="IPR018060">
    <property type="entry name" value="HTH_AraC"/>
</dbReference>
<comment type="caution">
    <text evidence="4">The sequence shown here is derived from an EMBL/GenBank/DDBJ whole genome shotgun (WGS) entry which is preliminary data.</text>
</comment>
<accession>A0A5B0VM42</accession>
<dbReference type="InterPro" id="IPR009594">
    <property type="entry name" value="Tscrpt_reg_HTH_AraC_N"/>
</dbReference>
<dbReference type="Pfam" id="PF12833">
    <property type="entry name" value="HTH_18"/>
    <property type="match status" value="1"/>
</dbReference>
<dbReference type="AlphaFoldDB" id="A0A5B0VM42"/>
<sequence length="306" mass="33946">MANPVGTDNGPVGRALGLAAKIETLTAGEQRLDTAVKGLTLHRWDHPTDPTSYLLPPSICLIGQGQKQVVVGEGTFIYDDCHFLITSVDLPVVTRIIEASEEKPYLGLSMELDLRVLSQLMMEHPATVERPSKDSLGIAVSALTGSLLNAFNRLLELLETPEDVSALAPLIQQEIFYRLLSGEQGARLRQITASGQHGYRIVRAIDWLKQHFNESMKVEVLADKAGLSVSAFHHHFRAMTAMTPLQFQKKMRLSEARRLMLTEHIDASRAAFQVGYESPSQFSREYSRLFGAPPMQDIRRLVQASA</sequence>
<keyword evidence="1" id="KW-0805">Transcription regulation</keyword>
<keyword evidence="2" id="KW-0804">Transcription</keyword>
<dbReference type="EMBL" id="VTUU01000002">
    <property type="protein sequence ID" value="KAA1175195.1"/>
    <property type="molecule type" value="Genomic_DNA"/>
</dbReference>
<dbReference type="GO" id="GO:0043565">
    <property type="term" value="F:sequence-specific DNA binding"/>
    <property type="evidence" value="ECO:0007669"/>
    <property type="project" value="InterPro"/>
</dbReference>
<reference evidence="4 5" key="1">
    <citation type="submission" date="2019-08" db="EMBL/GenBank/DDBJ databases">
        <title>Marinobacter ZYF650 sp. nov., a marine bacterium isolated from seawater of the Mariana trench.</title>
        <authorList>
            <person name="Ahmad W."/>
        </authorList>
    </citation>
    <scope>NUCLEOTIDE SEQUENCE [LARGE SCALE GENOMIC DNA]</scope>
    <source>
        <strain evidence="4 5">ZYF650</strain>
    </source>
</reference>
<name>A0A5B0VM42_9GAMM</name>
<dbReference type="Pfam" id="PF06719">
    <property type="entry name" value="AraC_N"/>
    <property type="match status" value="1"/>
</dbReference>
<dbReference type="PANTHER" id="PTHR43436">
    <property type="entry name" value="ARAC-FAMILY TRANSCRIPTIONAL REGULATOR"/>
    <property type="match status" value="1"/>
</dbReference>
<evidence type="ECO:0000259" key="3">
    <source>
        <dbReference type="PROSITE" id="PS01124"/>
    </source>
</evidence>
<protein>
    <submittedName>
        <fullName evidence="4">AraC family transcriptional regulator</fullName>
    </submittedName>
</protein>
<dbReference type="Gene3D" id="1.10.10.60">
    <property type="entry name" value="Homeodomain-like"/>
    <property type="match status" value="1"/>
</dbReference>
<proteinExistence type="predicted"/>
<gene>
    <name evidence="4" type="ORF">FWJ25_05065</name>
</gene>
<dbReference type="GO" id="GO:0003700">
    <property type="term" value="F:DNA-binding transcription factor activity"/>
    <property type="evidence" value="ECO:0007669"/>
    <property type="project" value="InterPro"/>
</dbReference>
<dbReference type="InterPro" id="IPR009057">
    <property type="entry name" value="Homeodomain-like_sf"/>
</dbReference>
<dbReference type="SMART" id="SM00342">
    <property type="entry name" value="HTH_ARAC"/>
    <property type="match status" value="1"/>
</dbReference>
<feature type="domain" description="HTH araC/xylS-type" evidence="3">
    <location>
        <begin position="202"/>
        <end position="300"/>
    </location>
</feature>
<evidence type="ECO:0000256" key="2">
    <source>
        <dbReference type="ARBA" id="ARBA00023163"/>
    </source>
</evidence>